<organism evidence="10 11">
    <name type="scientific">Lentinula edodes</name>
    <name type="common">Shiitake mushroom</name>
    <name type="synonym">Lentinus edodes</name>
    <dbReference type="NCBI Taxonomy" id="5353"/>
    <lineage>
        <taxon>Eukaryota</taxon>
        <taxon>Fungi</taxon>
        <taxon>Dikarya</taxon>
        <taxon>Basidiomycota</taxon>
        <taxon>Agaricomycotina</taxon>
        <taxon>Agaricomycetes</taxon>
        <taxon>Agaricomycetidae</taxon>
        <taxon>Agaricales</taxon>
        <taxon>Marasmiineae</taxon>
        <taxon>Omphalotaceae</taxon>
        <taxon>Lentinula</taxon>
    </lineage>
</organism>
<dbReference type="GO" id="GO:0004497">
    <property type="term" value="F:monooxygenase activity"/>
    <property type="evidence" value="ECO:0007669"/>
    <property type="project" value="UniProtKB-KW"/>
</dbReference>
<dbReference type="InterPro" id="IPR001128">
    <property type="entry name" value="Cyt_P450"/>
</dbReference>
<feature type="signal peptide" evidence="9">
    <location>
        <begin position="1"/>
        <end position="18"/>
    </location>
</feature>
<keyword evidence="11" id="KW-1185">Reference proteome</keyword>
<accession>A0A1Q3E4G1</accession>
<evidence type="ECO:0000256" key="4">
    <source>
        <dbReference type="ARBA" id="ARBA00023002"/>
    </source>
</evidence>
<dbReference type="PANTHER" id="PTHR46206">
    <property type="entry name" value="CYTOCHROME P450"/>
    <property type="match status" value="1"/>
</dbReference>
<dbReference type="GO" id="GO:0016705">
    <property type="term" value="F:oxidoreductase activity, acting on paired donors, with incorporation or reduction of molecular oxygen"/>
    <property type="evidence" value="ECO:0007669"/>
    <property type="project" value="InterPro"/>
</dbReference>
<dbReference type="InterPro" id="IPR036396">
    <property type="entry name" value="Cyt_P450_sf"/>
</dbReference>
<keyword evidence="4 8" id="KW-0560">Oxidoreductase</keyword>
<dbReference type="GO" id="GO:0020037">
    <property type="term" value="F:heme binding"/>
    <property type="evidence" value="ECO:0007669"/>
    <property type="project" value="InterPro"/>
</dbReference>
<keyword evidence="5 7" id="KW-0408">Iron</keyword>
<sequence length="515" mass="58607">MGKLGLLLLLLLLVSLFALKLNNRARRAKRYLPANGFRGIWLNYSDSVWNCFRAKSAIRDACFGFSGSLFTFSLLGQWVVLAMEKDHVRELCNAPEDVLSMEAAAEELLQLRHTVGPLFSDELYHIPVIRTKLNLNLEEIFPPLVDEIHAAFSDIINTQIGEADWASIKVLPTFSRIICRATNRILVGSHLCRNEEYCKLASGFTNDVLSIGPVLKFLVPKSLRPLVGMAYRSLFSHQKRMEKLLIPLIKDRRRLRHDPVSDIPNDMLSWLMEASPLHEEYSTESLSMRMLNVNFVALHTTTKTFTHAIYCLASQPQYISILREEVEQQLDSGNTTTWTREALGRCVKLDSFLKETLRLHGLGAIWMPRLAVSDFSFSDGTHIPPGYFVATAATAVHENDALYENARDFNGLRFSSMRKGTLDRPETEKDWQYRMTSNSESYLAFGGGRHLCPGRFFASMEMKCLMAYLVLHYDLKTLKDGVRPPDEWFGPTSSPARNARVLFHRRQDFPSASMD</sequence>
<dbReference type="AlphaFoldDB" id="A0A1Q3E4G1"/>
<reference evidence="10 11" key="1">
    <citation type="submission" date="2016-08" db="EMBL/GenBank/DDBJ databases">
        <authorList>
            <consortium name="Lentinula edodes genome sequencing consortium"/>
            <person name="Sakamoto Y."/>
            <person name="Nakade K."/>
            <person name="Sato S."/>
            <person name="Yoshida Y."/>
            <person name="Miyazaki K."/>
            <person name="Natsume S."/>
            <person name="Konno N."/>
        </authorList>
    </citation>
    <scope>NUCLEOTIDE SEQUENCE [LARGE SCALE GENOMIC DNA]</scope>
    <source>
        <strain evidence="10 11">NBRC 111202</strain>
    </source>
</reference>
<protein>
    <submittedName>
        <fullName evidence="10">Cytochrome p450</fullName>
    </submittedName>
</protein>
<dbReference type="GO" id="GO:0005506">
    <property type="term" value="F:iron ion binding"/>
    <property type="evidence" value="ECO:0007669"/>
    <property type="project" value="InterPro"/>
</dbReference>
<dbReference type="STRING" id="5353.A0A1Q3E4G1"/>
<dbReference type="Gene3D" id="1.10.630.10">
    <property type="entry name" value="Cytochrome P450"/>
    <property type="match status" value="1"/>
</dbReference>
<keyword evidence="3 7" id="KW-0479">Metal-binding</keyword>
<comment type="caution">
    <text evidence="10">The sequence shown here is derived from an EMBL/GenBank/DDBJ whole genome shotgun (WGS) entry which is preliminary data.</text>
</comment>
<comment type="similarity">
    <text evidence="2 8">Belongs to the cytochrome P450 family.</text>
</comment>
<proteinExistence type="inferred from homology"/>
<dbReference type="PROSITE" id="PS00086">
    <property type="entry name" value="CYTOCHROME_P450"/>
    <property type="match status" value="1"/>
</dbReference>
<evidence type="ECO:0000256" key="9">
    <source>
        <dbReference type="SAM" id="SignalP"/>
    </source>
</evidence>
<evidence type="ECO:0000256" key="2">
    <source>
        <dbReference type="ARBA" id="ARBA00010617"/>
    </source>
</evidence>
<feature type="chain" id="PRO_5012659308" evidence="9">
    <location>
        <begin position="19"/>
        <end position="515"/>
    </location>
</feature>
<evidence type="ECO:0000256" key="1">
    <source>
        <dbReference type="ARBA" id="ARBA00001971"/>
    </source>
</evidence>
<evidence type="ECO:0000256" key="7">
    <source>
        <dbReference type="PIRSR" id="PIRSR602403-1"/>
    </source>
</evidence>
<keyword evidence="9" id="KW-0732">Signal</keyword>
<comment type="cofactor">
    <cofactor evidence="1 7">
        <name>heme</name>
        <dbReference type="ChEBI" id="CHEBI:30413"/>
    </cofactor>
</comment>
<dbReference type="CDD" id="cd11041">
    <property type="entry name" value="CYP503A1-like"/>
    <property type="match status" value="1"/>
</dbReference>
<dbReference type="SUPFAM" id="SSF48264">
    <property type="entry name" value="Cytochrome P450"/>
    <property type="match status" value="1"/>
</dbReference>
<dbReference type="InterPro" id="IPR017972">
    <property type="entry name" value="Cyt_P450_CS"/>
</dbReference>
<evidence type="ECO:0000256" key="5">
    <source>
        <dbReference type="ARBA" id="ARBA00023004"/>
    </source>
</evidence>
<evidence type="ECO:0000313" key="11">
    <source>
        <dbReference type="Proteomes" id="UP000188533"/>
    </source>
</evidence>
<dbReference type="PRINTS" id="PR00465">
    <property type="entry name" value="EP450IV"/>
</dbReference>
<name>A0A1Q3E4G1_LENED</name>
<keyword evidence="7 8" id="KW-0349">Heme</keyword>
<evidence type="ECO:0000256" key="3">
    <source>
        <dbReference type="ARBA" id="ARBA00022723"/>
    </source>
</evidence>
<evidence type="ECO:0000313" key="10">
    <source>
        <dbReference type="EMBL" id="GAW01994.1"/>
    </source>
</evidence>
<reference evidence="10 11" key="2">
    <citation type="submission" date="2017-02" db="EMBL/GenBank/DDBJ databases">
        <title>A genome survey and senescence transcriptome analysis in Lentinula edodes.</title>
        <authorList>
            <person name="Sakamoto Y."/>
            <person name="Nakade K."/>
            <person name="Sato S."/>
            <person name="Yoshida Y."/>
            <person name="Miyazaki K."/>
            <person name="Natsume S."/>
            <person name="Konno N."/>
        </authorList>
    </citation>
    <scope>NUCLEOTIDE SEQUENCE [LARGE SCALE GENOMIC DNA]</scope>
    <source>
        <strain evidence="10 11">NBRC 111202</strain>
    </source>
</reference>
<gene>
    <name evidence="10" type="ORF">LENED_003619</name>
</gene>
<evidence type="ECO:0000256" key="8">
    <source>
        <dbReference type="RuleBase" id="RU000461"/>
    </source>
</evidence>
<feature type="binding site" description="axial binding residue" evidence="7">
    <location>
        <position position="452"/>
    </location>
    <ligand>
        <name>heme</name>
        <dbReference type="ChEBI" id="CHEBI:30413"/>
    </ligand>
    <ligandPart>
        <name>Fe</name>
        <dbReference type="ChEBI" id="CHEBI:18248"/>
    </ligandPart>
</feature>
<dbReference type="EMBL" id="BDGU01000079">
    <property type="protein sequence ID" value="GAW01994.1"/>
    <property type="molecule type" value="Genomic_DNA"/>
</dbReference>
<dbReference type="Proteomes" id="UP000188533">
    <property type="component" value="Unassembled WGS sequence"/>
</dbReference>
<keyword evidence="6 8" id="KW-0503">Monooxygenase</keyword>
<evidence type="ECO:0000256" key="6">
    <source>
        <dbReference type="ARBA" id="ARBA00023033"/>
    </source>
</evidence>
<dbReference type="Pfam" id="PF00067">
    <property type="entry name" value="p450"/>
    <property type="match status" value="1"/>
</dbReference>
<dbReference type="PANTHER" id="PTHR46206:SF1">
    <property type="entry name" value="P450, PUTATIVE (EUROFUNG)-RELATED"/>
    <property type="match status" value="1"/>
</dbReference>
<dbReference type="InterPro" id="IPR002403">
    <property type="entry name" value="Cyt_P450_E_grp-IV"/>
</dbReference>
<dbReference type="PRINTS" id="PR00385">
    <property type="entry name" value="P450"/>
</dbReference>